<keyword evidence="2" id="KW-0479">Metal-binding</keyword>
<dbReference type="Pfam" id="PF00037">
    <property type="entry name" value="Fer4"/>
    <property type="match status" value="2"/>
</dbReference>
<dbReference type="InterPro" id="IPR005117">
    <property type="entry name" value="NiRdtase/SiRdtase_haem-b_fer"/>
</dbReference>
<dbReference type="SUPFAM" id="SSF55124">
    <property type="entry name" value="Nitrite/Sulfite reductase N-terminal domain-like"/>
    <property type="match status" value="1"/>
</dbReference>
<dbReference type="GO" id="GO:0016002">
    <property type="term" value="F:sulfite reductase activity"/>
    <property type="evidence" value="ECO:0007669"/>
    <property type="project" value="TreeGrafter"/>
</dbReference>
<dbReference type="SUPFAM" id="SSF54862">
    <property type="entry name" value="4Fe-4S ferredoxins"/>
    <property type="match status" value="1"/>
</dbReference>
<dbReference type="GO" id="GO:0020037">
    <property type="term" value="F:heme binding"/>
    <property type="evidence" value="ECO:0007669"/>
    <property type="project" value="InterPro"/>
</dbReference>
<dbReference type="InterPro" id="IPR006067">
    <property type="entry name" value="NO2/SO3_Rdtase_4Fe4S_dom"/>
</dbReference>
<evidence type="ECO:0000259" key="5">
    <source>
        <dbReference type="PROSITE" id="PS51379"/>
    </source>
</evidence>
<dbReference type="GO" id="GO:0046872">
    <property type="term" value="F:metal ion binding"/>
    <property type="evidence" value="ECO:0007669"/>
    <property type="project" value="UniProtKB-KW"/>
</dbReference>
<keyword evidence="4" id="KW-0411">Iron-sulfur</keyword>
<dbReference type="Gene3D" id="3.30.70.20">
    <property type="match status" value="1"/>
</dbReference>
<dbReference type="GO" id="GO:0051539">
    <property type="term" value="F:4 iron, 4 sulfur cluster binding"/>
    <property type="evidence" value="ECO:0007669"/>
    <property type="project" value="UniProtKB-KW"/>
</dbReference>
<dbReference type="RefSeq" id="WP_042681262.1">
    <property type="nucleotide sequence ID" value="NZ_CABKTM010000043.1"/>
</dbReference>
<dbReference type="OrthoDB" id="9800558at2"/>
<keyword evidence="7" id="KW-1185">Reference proteome</keyword>
<keyword evidence="3" id="KW-0408">Iron</keyword>
<dbReference type="Gene3D" id="3.30.413.10">
    <property type="entry name" value="Sulfite Reductase Hemoprotein, domain 1"/>
    <property type="match status" value="1"/>
</dbReference>
<evidence type="ECO:0000256" key="2">
    <source>
        <dbReference type="ARBA" id="ARBA00022723"/>
    </source>
</evidence>
<name>A0A9X2MGB8_9FIRM</name>
<dbReference type="GO" id="GO:0009337">
    <property type="term" value="C:sulfite reductase complex (NADPH)"/>
    <property type="evidence" value="ECO:0007669"/>
    <property type="project" value="TreeGrafter"/>
</dbReference>
<gene>
    <name evidence="6" type="ORF">NSA23_02660</name>
</gene>
<feature type="domain" description="4Fe-4S ferredoxin-type" evidence="5">
    <location>
        <begin position="156"/>
        <end position="185"/>
    </location>
</feature>
<dbReference type="InterPro" id="IPR045854">
    <property type="entry name" value="NO2/SO3_Rdtase_4Fe4S_sf"/>
</dbReference>
<dbReference type="PANTHER" id="PTHR11493:SF54">
    <property type="entry name" value="ANAEROBIC SULFITE REDUCTASE SUBUNIT C"/>
    <property type="match status" value="1"/>
</dbReference>
<accession>A0A9X2MGB8</accession>
<dbReference type="Gene3D" id="3.90.480.10">
    <property type="entry name" value="Sulfite Reductase Hemoprotein,Domain 2"/>
    <property type="match status" value="1"/>
</dbReference>
<feature type="domain" description="4Fe-4S ferredoxin-type" evidence="5">
    <location>
        <begin position="186"/>
        <end position="214"/>
    </location>
</feature>
<evidence type="ECO:0000313" key="6">
    <source>
        <dbReference type="EMBL" id="MCR2043013.1"/>
    </source>
</evidence>
<dbReference type="InterPro" id="IPR045169">
    <property type="entry name" value="NO2/SO3_Rdtase_4Fe4S_prot"/>
</dbReference>
<keyword evidence="1" id="KW-0004">4Fe-4S</keyword>
<sequence>MDIQDIKQLRMEGFLPLKYDGYFRIRISSEAGKMTGEDIEHIAYISKEYGKGYVNFTTRLCVEIPWIKYENIEKVKEEIKNFNLLLLRPRHKFPSIISCGGKICTNGIIDTKDIGEKIFNKYKNCNLPGKIKIGIIGCPNNCLKVESEDLGIVGKRIPKIIEENCINCGLCVKSCRKNAISFSNTKLILNNSKCIDCGKCIEVCKFNGIIEEDIRVSIYVGGNILKLKDKKGRPSTLYSLEEAEKIIDRIIKYYKKHGKKKEKFNNMLDRLGMENLLKDLEGYI</sequence>
<dbReference type="GO" id="GO:0000103">
    <property type="term" value="P:sulfate assimilation"/>
    <property type="evidence" value="ECO:0007669"/>
    <property type="project" value="TreeGrafter"/>
</dbReference>
<protein>
    <submittedName>
        <fullName evidence="6">4Fe-4S binding protein</fullName>
    </submittedName>
</protein>
<proteinExistence type="predicted"/>
<comment type="caution">
    <text evidence="6">The sequence shown here is derived from an EMBL/GenBank/DDBJ whole genome shotgun (WGS) entry which is preliminary data.</text>
</comment>
<evidence type="ECO:0000256" key="3">
    <source>
        <dbReference type="ARBA" id="ARBA00023004"/>
    </source>
</evidence>
<dbReference type="PROSITE" id="PS51379">
    <property type="entry name" value="4FE4S_FER_2"/>
    <property type="match status" value="2"/>
</dbReference>
<dbReference type="InterPro" id="IPR036136">
    <property type="entry name" value="Nit/Sulf_reduc_fer-like_dom_sf"/>
</dbReference>
<evidence type="ECO:0000256" key="1">
    <source>
        <dbReference type="ARBA" id="ARBA00022485"/>
    </source>
</evidence>
<dbReference type="Pfam" id="PF01077">
    <property type="entry name" value="NIR_SIR"/>
    <property type="match status" value="1"/>
</dbReference>
<dbReference type="InterPro" id="IPR017896">
    <property type="entry name" value="4Fe4S_Fe-S-bd"/>
</dbReference>
<dbReference type="SUPFAM" id="SSF56014">
    <property type="entry name" value="Nitrite and sulphite reductase 4Fe-4S domain-like"/>
    <property type="match status" value="1"/>
</dbReference>
<dbReference type="Pfam" id="PF03460">
    <property type="entry name" value="NIR_SIR_ferr"/>
    <property type="match status" value="1"/>
</dbReference>
<dbReference type="EMBL" id="JANJZL010000001">
    <property type="protein sequence ID" value="MCR2043013.1"/>
    <property type="molecule type" value="Genomic_DNA"/>
</dbReference>
<evidence type="ECO:0000256" key="4">
    <source>
        <dbReference type="ARBA" id="ARBA00023014"/>
    </source>
</evidence>
<dbReference type="Proteomes" id="UP001142078">
    <property type="component" value="Unassembled WGS sequence"/>
</dbReference>
<evidence type="ECO:0000313" key="7">
    <source>
        <dbReference type="Proteomes" id="UP001142078"/>
    </source>
</evidence>
<dbReference type="GO" id="GO:0050311">
    <property type="term" value="F:sulfite reductase (ferredoxin) activity"/>
    <property type="evidence" value="ECO:0007669"/>
    <property type="project" value="TreeGrafter"/>
</dbReference>
<reference evidence="6" key="1">
    <citation type="submission" date="2022-07" db="EMBL/GenBank/DDBJ databases">
        <title>Enhanced cultured diversity of the mouse gut microbiota enables custom-made synthetic communities.</title>
        <authorList>
            <person name="Afrizal A."/>
        </authorList>
    </citation>
    <scope>NUCLEOTIDE SEQUENCE</scope>
    <source>
        <strain evidence="6">DSM 29482</strain>
    </source>
</reference>
<dbReference type="AlphaFoldDB" id="A0A9X2MGB8"/>
<organism evidence="6 7">
    <name type="scientific">Anaerosalibacter massiliensis</name>
    <dbReference type="NCBI Taxonomy" id="1347392"/>
    <lineage>
        <taxon>Bacteria</taxon>
        <taxon>Bacillati</taxon>
        <taxon>Bacillota</taxon>
        <taxon>Tissierellia</taxon>
        <taxon>Tissierellales</taxon>
        <taxon>Sporanaerobacteraceae</taxon>
        <taxon>Anaerosalibacter</taxon>
    </lineage>
</organism>
<dbReference type="PANTHER" id="PTHR11493">
    <property type="entry name" value="SULFITE REDUCTASE [NADPH] SUBUNIT BETA-RELATED"/>
    <property type="match status" value="1"/>
</dbReference>